<comment type="function">
    <text evidence="2 7">Catalyzes the formation of N(7)-methylguanine at position 46 (m7G46) in tRNA.</text>
</comment>
<dbReference type="PANTHER" id="PTHR23417:SF14">
    <property type="entry name" value="PENTACOTRIPEPTIDE-REPEAT REGION OF PRORP DOMAIN-CONTAINING PROTEIN"/>
    <property type="match status" value="1"/>
</dbReference>
<dbReference type="EC" id="2.1.1.33" evidence="7"/>
<dbReference type="GO" id="GO:0008176">
    <property type="term" value="F:tRNA (guanine(46)-N7)-methyltransferase activity"/>
    <property type="evidence" value="ECO:0007669"/>
    <property type="project" value="UniProtKB-UniRule"/>
</dbReference>
<evidence type="ECO:0000313" key="9">
    <source>
        <dbReference type="EMBL" id="ESR25872.1"/>
    </source>
</evidence>
<keyword evidence="10" id="KW-1185">Reference proteome</keyword>
<dbReference type="STRING" id="631454.N177_1207"/>
<dbReference type="PANTHER" id="PTHR23417">
    <property type="entry name" value="3-DEOXY-D-MANNO-OCTULOSONIC-ACID TRANSFERASE/TRNA GUANINE-N 7 - -METHYLTRANSFERASE"/>
    <property type="match status" value="1"/>
</dbReference>
<comment type="catalytic activity">
    <reaction evidence="1 7">
        <text>guanosine(46) in tRNA + S-adenosyl-L-methionine = N(7)-methylguanosine(46) in tRNA + S-adenosyl-L-homocysteine</text>
        <dbReference type="Rhea" id="RHEA:42708"/>
        <dbReference type="Rhea" id="RHEA-COMP:10188"/>
        <dbReference type="Rhea" id="RHEA-COMP:10189"/>
        <dbReference type="ChEBI" id="CHEBI:57856"/>
        <dbReference type="ChEBI" id="CHEBI:59789"/>
        <dbReference type="ChEBI" id="CHEBI:74269"/>
        <dbReference type="ChEBI" id="CHEBI:74480"/>
        <dbReference type="EC" id="2.1.1.33"/>
    </reaction>
</comment>
<dbReference type="HAMAP" id="MF_01057">
    <property type="entry name" value="tRNA_methyltr_TrmB"/>
    <property type="match status" value="1"/>
</dbReference>
<feature type="binding site" evidence="7">
    <location>
        <position position="139"/>
    </location>
    <ligand>
        <name>substrate</name>
    </ligand>
</feature>
<feature type="compositionally biased region" description="Basic and acidic residues" evidence="8">
    <location>
        <begin position="1"/>
        <end position="10"/>
    </location>
</feature>
<dbReference type="UniPathway" id="UPA00989"/>
<comment type="caution">
    <text evidence="7">Lacks conserved residue(s) required for the propagation of feature annotation.</text>
</comment>
<protein>
    <recommendedName>
        <fullName evidence="7">tRNA (guanine-N(7)-)-methyltransferase</fullName>
        <ecNumber evidence="7">2.1.1.33</ecNumber>
    </recommendedName>
    <alternativeName>
        <fullName evidence="7">tRNA (guanine(46)-N(7))-methyltransferase</fullName>
    </alternativeName>
    <alternativeName>
        <fullName evidence="7">tRNA(m7G46)-methyltransferase</fullName>
    </alternativeName>
</protein>
<dbReference type="eggNOG" id="COG0220">
    <property type="taxonomic scope" value="Bacteria"/>
</dbReference>
<feature type="binding site" evidence="7">
    <location>
        <position position="61"/>
    </location>
    <ligand>
        <name>S-adenosyl-L-methionine</name>
        <dbReference type="ChEBI" id="CHEBI:59789"/>
    </ligand>
</feature>
<dbReference type="AlphaFoldDB" id="V4R1N5"/>
<feature type="binding site" evidence="7">
    <location>
        <position position="113"/>
    </location>
    <ligand>
        <name>S-adenosyl-L-methionine</name>
        <dbReference type="ChEBI" id="CHEBI:59789"/>
    </ligand>
</feature>
<evidence type="ECO:0000256" key="6">
    <source>
        <dbReference type="ARBA" id="ARBA00022694"/>
    </source>
</evidence>
<feature type="compositionally biased region" description="Basic residues" evidence="8">
    <location>
        <begin position="12"/>
        <end position="21"/>
    </location>
</feature>
<gene>
    <name evidence="7" type="primary">trmB</name>
    <name evidence="9" type="ORF">N177_1207</name>
</gene>
<dbReference type="PROSITE" id="PS51625">
    <property type="entry name" value="SAM_MT_TRMB"/>
    <property type="match status" value="1"/>
</dbReference>
<proteinExistence type="inferred from homology"/>
<organism evidence="9 10">
    <name type="scientific">Lutibaculum baratangense AMV1</name>
    <dbReference type="NCBI Taxonomy" id="631454"/>
    <lineage>
        <taxon>Bacteria</taxon>
        <taxon>Pseudomonadati</taxon>
        <taxon>Pseudomonadota</taxon>
        <taxon>Alphaproteobacteria</taxon>
        <taxon>Hyphomicrobiales</taxon>
        <taxon>Tepidamorphaceae</taxon>
        <taxon>Lutibaculum</taxon>
    </lineage>
</organism>
<feature type="binding site" evidence="7">
    <location>
        <begin position="209"/>
        <end position="212"/>
    </location>
    <ligand>
        <name>substrate</name>
    </ligand>
</feature>
<dbReference type="CDD" id="cd02440">
    <property type="entry name" value="AdoMet_MTases"/>
    <property type="match status" value="1"/>
</dbReference>
<comment type="caution">
    <text evidence="9">The sequence shown here is derived from an EMBL/GenBank/DDBJ whole genome shotgun (WGS) entry which is preliminary data.</text>
</comment>
<dbReference type="InterPro" id="IPR003358">
    <property type="entry name" value="tRNA_(Gua-N-7)_MeTrfase_Trmb"/>
</dbReference>
<evidence type="ECO:0000256" key="1">
    <source>
        <dbReference type="ARBA" id="ARBA00000142"/>
    </source>
</evidence>
<feature type="binding site" evidence="7">
    <location>
        <position position="171"/>
    </location>
    <ligand>
        <name>substrate</name>
    </ligand>
</feature>
<sequence length="230" mass="26417">MSSDQTEQRQRFYGRRKGHPLRQRQQDLIDHLLPRLRVEPDRLPGDLADLFPRAVSEVHLEIGFGGGEHLAHRARTERHVGFIGCEPFVNGVAKLLVAVEEGELDNVRVSDGDARLLLAGLPDASIDRIWMLYPDPWPKTRHRKRRLLNEDTAPHMARVLKPGGELRFATDIPDYADWTLRRVARVPELEWTAERPSDWREPWEGWPGTRYEAKAGAAGRIPAYLTFRRG</sequence>
<dbReference type="SUPFAM" id="SSF53335">
    <property type="entry name" value="S-adenosyl-L-methionine-dependent methyltransferases"/>
    <property type="match status" value="1"/>
</dbReference>
<dbReference type="OrthoDB" id="9802090at2"/>
<keyword evidence="5 7" id="KW-0949">S-adenosyl-L-methionine</keyword>
<accession>V4R1N5</accession>
<feature type="region of interest" description="Disordered" evidence="8">
    <location>
        <begin position="1"/>
        <end position="21"/>
    </location>
</feature>
<evidence type="ECO:0000256" key="3">
    <source>
        <dbReference type="ARBA" id="ARBA00022603"/>
    </source>
</evidence>
<evidence type="ECO:0000256" key="8">
    <source>
        <dbReference type="SAM" id="MobiDB-lite"/>
    </source>
</evidence>
<evidence type="ECO:0000256" key="7">
    <source>
        <dbReference type="HAMAP-Rule" id="MF_01057"/>
    </source>
</evidence>
<keyword evidence="3 7" id="KW-0489">Methyltransferase</keyword>
<evidence type="ECO:0000313" key="10">
    <source>
        <dbReference type="Proteomes" id="UP000017819"/>
    </source>
</evidence>
<dbReference type="GO" id="GO:0043527">
    <property type="term" value="C:tRNA methyltransferase complex"/>
    <property type="evidence" value="ECO:0007669"/>
    <property type="project" value="TreeGrafter"/>
</dbReference>
<dbReference type="Gene3D" id="3.40.50.150">
    <property type="entry name" value="Vaccinia Virus protein VP39"/>
    <property type="match status" value="1"/>
</dbReference>
<comment type="similarity">
    <text evidence="7">Belongs to the class I-like SAM-binding methyltransferase superfamily. TrmB family.</text>
</comment>
<comment type="pathway">
    <text evidence="7">tRNA modification; N(7)-methylguanine-tRNA biosynthesis.</text>
</comment>
<reference evidence="9 10" key="1">
    <citation type="journal article" date="2014" name="Genome Announc.">
        <title>Draft Genome Sequence of Lutibaculum baratangense Strain AMV1T, Isolated from a Mud Volcano in Andamans, India.</title>
        <authorList>
            <person name="Singh A."/>
            <person name="Sreenivas A."/>
            <person name="Sathyanarayana Reddy G."/>
            <person name="Pinnaka A.K."/>
            <person name="Shivaji S."/>
        </authorList>
    </citation>
    <scope>NUCLEOTIDE SEQUENCE [LARGE SCALE GENOMIC DNA]</scope>
    <source>
        <strain evidence="9 10">AMV1</strain>
    </source>
</reference>
<evidence type="ECO:0000256" key="5">
    <source>
        <dbReference type="ARBA" id="ARBA00022691"/>
    </source>
</evidence>
<evidence type="ECO:0000256" key="4">
    <source>
        <dbReference type="ARBA" id="ARBA00022679"/>
    </source>
</evidence>
<keyword evidence="6 7" id="KW-0819">tRNA processing</keyword>
<evidence type="ECO:0000256" key="2">
    <source>
        <dbReference type="ARBA" id="ARBA00003015"/>
    </source>
</evidence>
<feature type="binding site" evidence="7">
    <location>
        <position position="135"/>
    </location>
    <ligand>
        <name>S-adenosyl-L-methionine</name>
        <dbReference type="ChEBI" id="CHEBI:59789"/>
    </ligand>
</feature>
<feature type="binding site" evidence="7">
    <location>
        <position position="86"/>
    </location>
    <ligand>
        <name>S-adenosyl-L-methionine</name>
        <dbReference type="ChEBI" id="CHEBI:59789"/>
    </ligand>
</feature>
<name>V4R1N5_9HYPH</name>
<dbReference type="Proteomes" id="UP000017819">
    <property type="component" value="Unassembled WGS sequence"/>
</dbReference>
<dbReference type="InterPro" id="IPR055361">
    <property type="entry name" value="tRNA_methyltr_TrmB_bact"/>
</dbReference>
<dbReference type="RefSeq" id="WP_023431352.1">
    <property type="nucleotide sequence ID" value="NZ_AWXZ01000017.1"/>
</dbReference>
<dbReference type="Pfam" id="PF02390">
    <property type="entry name" value="Methyltransf_4"/>
    <property type="match status" value="1"/>
</dbReference>
<dbReference type="EMBL" id="AWXZ01000017">
    <property type="protein sequence ID" value="ESR25872.1"/>
    <property type="molecule type" value="Genomic_DNA"/>
</dbReference>
<dbReference type="InterPro" id="IPR029063">
    <property type="entry name" value="SAM-dependent_MTases_sf"/>
</dbReference>
<dbReference type="PATRIC" id="fig|631454.5.peg.1192"/>
<keyword evidence="4 7" id="KW-0808">Transferase</keyword>